<feature type="region of interest" description="Disordered" evidence="8">
    <location>
        <begin position="514"/>
        <end position="547"/>
    </location>
</feature>
<comment type="subcellular location">
    <subcellularLocation>
        <location evidence="1">Chromosome</location>
    </subcellularLocation>
</comment>
<dbReference type="SUPFAM" id="SSF81901">
    <property type="entry name" value="HCP-like"/>
    <property type="match status" value="1"/>
</dbReference>
<protein>
    <submittedName>
        <fullName evidence="9">Protein TONSOKU</fullName>
    </submittedName>
</protein>
<evidence type="ECO:0000256" key="7">
    <source>
        <dbReference type="PROSITE-ProRule" id="PRU00339"/>
    </source>
</evidence>
<dbReference type="SUPFAM" id="SSF52047">
    <property type="entry name" value="RNI-like"/>
    <property type="match status" value="1"/>
</dbReference>
<evidence type="ECO:0000256" key="2">
    <source>
        <dbReference type="ARBA" id="ARBA00010999"/>
    </source>
</evidence>
<dbReference type="InterPro" id="IPR019734">
    <property type="entry name" value="TPR_rpt"/>
</dbReference>
<dbReference type="AlphaFoldDB" id="A0A0K9NLI9"/>
<evidence type="ECO:0000313" key="9">
    <source>
        <dbReference type="EMBL" id="KMZ57606.1"/>
    </source>
</evidence>
<feature type="compositionally biased region" description="Acidic residues" evidence="8">
    <location>
        <begin position="581"/>
        <end position="590"/>
    </location>
</feature>
<organism evidence="9 10">
    <name type="scientific">Zostera marina</name>
    <name type="common">Eelgrass</name>
    <dbReference type="NCBI Taxonomy" id="29655"/>
    <lineage>
        <taxon>Eukaryota</taxon>
        <taxon>Viridiplantae</taxon>
        <taxon>Streptophyta</taxon>
        <taxon>Embryophyta</taxon>
        <taxon>Tracheophyta</taxon>
        <taxon>Spermatophyta</taxon>
        <taxon>Magnoliopsida</taxon>
        <taxon>Liliopsida</taxon>
        <taxon>Zosteraceae</taxon>
        <taxon>Zostera</taxon>
    </lineage>
</organism>
<evidence type="ECO:0000256" key="4">
    <source>
        <dbReference type="ARBA" id="ARBA00022763"/>
    </source>
</evidence>
<dbReference type="PANTHER" id="PTHR47684:SF1">
    <property type="entry name" value="PROTEIN TONSOKU"/>
    <property type="match status" value="1"/>
</dbReference>
<dbReference type="Pfam" id="PF13424">
    <property type="entry name" value="TPR_12"/>
    <property type="match status" value="1"/>
</dbReference>
<dbReference type="GO" id="GO:0006281">
    <property type="term" value="P:DNA repair"/>
    <property type="evidence" value="ECO:0007669"/>
    <property type="project" value="UniProtKB-KW"/>
</dbReference>
<dbReference type="InterPro" id="IPR044227">
    <property type="entry name" value="TONSOKU"/>
</dbReference>
<dbReference type="Proteomes" id="UP000036987">
    <property type="component" value="Unassembled WGS sequence"/>
</dbReference>
<dbReference type="GO" id="GO:0009933">
    <property type="term" value="P:meristem structural organization"/>
    <property type="evidence" value="ECO:0000318"/>
    <property type="project" value="GO_Central"/>
</dbReference>
<dbReference type="InterPro" id="IPR032675">
    <property type="entry name" value="LRR_dom_sf"/>
</dbReference>
<comment type="caution">
    <text evidence="9">The sequence shown here is derived from an EMBL/GenBank/DDBJ whole genome shotgun (WGS) entry which is preliminary data.</text>
</comment>
<feature type="compositionally biased region" description="Polar residues" evidence="8">
    <location>
        <begin position="522"/>
        <end position="532"/>
    </location>
</feature>
<feature type="region of interest" description="Disordered" evidence="8">
    <location>
        <begin position="1135"/>
        <end position="1165"/>
    </location>
</feature>
<dbReference type="GO" id="GO:0005634">
    <property type="term" value="C:nucleus"/>
    <property type="evidence" value="ECO:0000318"/>
    <property type="project" value="GO_Central"/>
</dbReference>
<dbReference type="Gene3D" id="3.80.10.10">
    <property type="entry name" value="Ribonuclease Inhibitor"/>
    <property type="match status" value="1"/>
</dbReference>
<keyword evidence="3" id="KW-0158">Chromosome</keyword>
<dbReference type="OMA" id="VKPCCRK"/>
<evidence type="ECO:0000256" key="8">
    <source>
        <dbReference type="SAM" id="MobiDB-lite"/>
    </source>
</evidence>
<dbReference type="FunFam" id="3.80.10.10:FF:000500">
    <property type="entry name" value="Protein TONSOKU"/>
    <property type="match status" value="1"/>
</dbReference>
<evidence type="ECO:0000256" key="3">
    <source>
        <dbReference type="ARBA" id="ARBA00022454"/>
    </source>
</evidence>
<dbReference type="Pfam" id="PF13181">
    <property type="entry name" value="TPR_8"/>
    <property type="match status" value="1"/>
</dbReference>
<keyword evidence="7" id="KW-0802">TPR repeat</keyword>
<name>A0A0K9NLI9_ZOSMR</name>
<dbReference type="EMBL" id="LFYR01002048">
    <property type="protein sequence ID" value="KMZ57606.1"/>
    <property type="molecule type" value="Genomic_DNA"/>
</dbReference>
<feature type="repeat" description="TPR" evidence="7">
    <location>
        <begin position="251"/>
        <end position="284"/>
    </location>
</feature>
<comment type="similarity">
    <text evidence="2">Belongs to the Tonsoku family.</text>
</comment>
<dbReference type="Gene3D" id="1.25.40.10">
    <property type="entry name" value="Tetratricopeptide repeat domain"/>
    <property type="match status" value="2"/>
</dbReference>
<feature type="region of interest" description="Disordered" evidence="8">
    <location>
        <begin position="581"/>
        <end position="611"/>
    </location>
</feature>
<dbReference type="GO" id="GO:0040029">
    <property type="term" value="P:epigenetic regulation of gene expression"/>
    <property type="evidence" value="ECO:0007669"/>
    <property type="project" value="InterPro"/>
</dbReference>
<dbReference type="InterPro" id="IPR011990">
    <property type="entry name" value="TPR-like_helical_dom_sf"/>
</dbReference>
<dbReference type="PROSITE" id="PS50005">
    <property type="entry name" value="TPR"/>
    <property type="match status" value="1"/>
</dbReference>
<dbReference type="PROSITE" id="PS51450">
    <property type="entry name" value="LRR"/>
    <property type="match status" value="1"/>
</dbReference>
<keyword evidence="4" id="KW-0227">DNA damage</keyword>
<reference evidence="10" key="1">
    <citation type="journal article" date="2016" name="Nature">
        <title>The genome of the seagrass Zostera marina reveals angiosperm adaptation to the sea.</title>
        <authorList>
            <person name="Olsen J.L."/>
            <person name="Rouze P."/>
            <person name="Verhelst B."/>
            <person name="Lin Y.-C."/>
            <person name="Bayer T."/>
            <person name="Collen J."/>
            <person name="Dattolo E."/>
            <person name="De Paoli E."/>
            <person name="Dittami S."/>
            <person name="Maumus F."/>
            <person name="Michel G."/>
            <person name="Kersting A."/>
            <person name="Lauritano C."/>
            <person name="Lohaus R."/>
            <person name="Toepel M."/>
            <person name="Tonon T."/>
            <person name="Vanneste K."/>
            <person name="Amirebrahimi M."/>
            <person name="Brakel J."/>
            <person name="Bostroem C."/>
            <person name="Chovatia M."/>
            <person name="Grimwood J."/>
            <person name="Jenkins J.W."/>
            <person name="Jueterbock A."/>
            <person name="Mraz A."/>
            <person name="Stam W.T."/>
            <person name="Tice H."/>
            <person name="Bornberg-Bauer E."/>
            <person name="Green P.J."/>
            <person name="Pearson G.A."/>
            <person name="Procaccini G."/>
            <person name="Duarte C.M."/>
            <person name="Schmutz J."/>
            <person name="Reusch T.B.H."/>
            <person name="Van de Peer Y."/>
        </authorList>
    </citation>
    <scope>NUCLEOTIDE SEQUENCE [LARGE SCALE GENOMIC DNA]</scope>
    <source>
        <strain evidence="10">cv. Finnish</strain>
    </source>
</reference>
<evidence type="ECO:0000313" key="10">
    <source>
        <dbReference type="Proteomes" id="UP000036987"/>
    </source>
</evidence>
<dbReference type="PANTHER" id="PTHR47684">
    <property type="entry name" value="PROTEIN TONSOKU"/>
    <property type="match status" value="1"/>
</dbReference>
<dbReference type="STRING" id="29655.A0A0K9NLI9"/>
<proteinExistence type="inferred from homology"/>
<dbReference type="GO" id="GO:0005694">
    <property type="term" value="C:chromosome"/>
    <property type="evidence" value="ECO:0007669"/>
    <property type="project" value="UniProtKB-SubCell"/>
</dbReference>
<dbReference type="SUPFAM" id="SSF48452">
    <property type="entry name" value="TPR-like"/>
    <property type="match status" value="2"/>
</dbReference>
<accession>A0A0K9NLI9</accession>
<evidence type="ECO:0000256" key="6">
    <source>
        <dbReference type="ARBA" id="ARBA00023204"/>
    </source>
</evidence>
<evidence type="ECO:0000256" key="1">
    <source>
        <dbReference type="ARBA" id="ARBA00004286"/>
    </source>
</evidence>
<dbReference type="GO" id="GO:0072423">
    <property type="term" value="P:response to DNA damage checkpoint signaling"/>
    <property type="evidence" value="ECO:0007669"/>
    <property type="project" value="InterPro"/>
</dbReference>
<dbReference type="SMART" id="SM00368">
    <property type="entry name" value="LRR_RI"/>
    <property type="match status" value="6"/>
</dbReference>
<keyword evidence="5" id="KW-0156">Chromatin regulator</keyword>
<evidence type="ECO:0000256" key="5">
    <source>
        <dbReference type="ARBA" id="ARBA00022853"/>
    </source>
</evidence>
<keyword evidence="6" id="KW-0234">DNA repair</keyword>
<feature type="compositionally biased region" description="Acidic residues" evidence="8">
    <location>
        <begin position="1136"/>
        <end position="1152"/>
    </location>
</feature>
<dbReference type="OrthoDB" id="626167at2759"/>
<keyword evidence="10" id="KW-1185">Reference proteome</keyword>
<sequence length="1247" mass="141606">MGRGEEDLQLKAAKRGYREASADGNREEEARFANVIGDMYKKRGEYVEAIRWLQIDYKISTKFLPQKQILPTCQSLGEVYFLLGRFQDALVYQKKHLELAKETDDLIEQQRASTQLGRTYHEIFLGSEDDHCAMQTAKKYYKSAMKKAKVLKERNTSFNCSSFLKEFIDAQNNIGLLELDLDNPEEAERILLDGLKNCNDEEINENDEVRTRLHHNLGRLYLELRQWRKSREHIEKDIQICKRIGHQQGESKGFINLGEMYYRTQMYNEAVNCYRKALDIAYSMIDEHALVNQITDNIEIVNKAVHVQEEINKEEQKLKKLAREACSTKGSSRERKYLLEQNSSLDNLIQKTIMISAWKKNLEFAKRKKRVVSELRDKEKLGDSYHGIAESYYNLRNFSKARKWFMKCWNTYRSIGNLEGQAMAKIDMGRTSDSCGDWAGALQAFEEGYRIAVEAKLPFLKLSALNNMHYSHMIRFDNNEDARKLQHEIKNMRHFFNEEEKLKNLGNDHCSETETEEFGRSYNASSETNSSDACKADHDTSKPTTSYIISPNRKMAASHDHLNKSPVCQTSSRKRIRIFLSDDESDDPCDQDQTRRRLSEGNLVRDAPTNLDDIPKDAVFSNVPRDVLSTCTPIDIEGSTCSSKSKMHKASPVKNMEFESMGESIMDVHHASGNLLKKQNELIFTCKIGSDLIRLDTKSCMDSGKLSNEYMKVEIARLYYLNLTKEKRSKALLPVLQKLKINGMDLSLSEPIASFDTSLLVNGWIDIIVDEWVPKRMMKLYIDYCGKKSEIPNFKLLKKLYDLEVSEDEIIASDCGLQDVSISPFIDALCEHRTVAILDVSHNALGNVTMERLQEMFTSSTQTYGSLILDFHCNRFGPTSLFQICECPVLFTRLEVLNLSENRLTDACSSYLSTILMNCKALYSLSIEQCCITSRTIQRIADVLQEGHALSQLKIGKNSPLSGNSMVNLLGKLTKLTSFSELSMTGIKLNNSIIESLCQLVRSANMSNLMLGSTNMGDDGATQVIKALFDGPQELVKLDLSSCRLNMNFTQLCANIELIDGILELNFGGNPLGKENCPAISSLLANPKCSLKVIVLNNCRLGLSGIFYIIQALKENKTLEEIHVANNVDLTQEESLQCDDDMEVPDSEDDDELTKTDRVSSVSDGNRASSTIEELSVVFASSANQLRYLDLSCNGLSKENVETLYNAWSSRYGLSARKHVEEKTVHFSVDDDDGKKCCDIKPCCRRD</sequence>
<dbReference type="SMART" id="SM00028">
    <property type="entry name" value="TPR"/>
    <property type="match status" value="7"/>
</dbReference>
<gene>
    <name evidence="9" type="ORF">ZOSMA_84G00440</name>
</gene>
<dbReference type="InterPro" id="IPR001611">
    <property type="entry name" value="Leu-rich_rpt"/>
</dbReference>